<keyword evidence="6" id="KW-0378">Hydrolase</keyword>
<dbReference type="CDD" id="cd17264">
    <property type="entry name" value="RMtype1_S_Eco3763I-TRD2-CR2_like"/>
    <property type="match status" value="1"/>
</dbReference>
<organism evidence="6 7">
    <name type="scientific">Segatella copri</name>
    <dbReference type="NCBI Taxonomy" id="165179"/>
    <lineage>
        <taxon>Bacteria</taxon>
        <taxon>Pseudomonadati</taxon>
        <taxon>Bacteroidota</taxon>
        <taxon>Bacteroidia</taxon>
        <taxon>Bacteroidales</taxon>
        <taxon>Prevotellaceae</taxon>
        <taxon>Segatella</taxon>
    </lineage>
</organism>
<evidence type="ECO:0000256" key="4">
    <source>
        <dbReference type="SAM" id="MobiDB-lite"/>
    </source>
</evidence>
<evidence type="ECO:0000256" key="3">
    <source>
        <dbReference type="ARBA" id="ARBA00023125"/>
    </source>
</evidence>
<evidence type="ECO:0000313" key="6">
    <source>
        <dbReference type="EMBL" id="MQO03276.1"/>
    </source>
</evidence>
<comment type="similarity">
    <text evidence="1">Belongs to the type-I restriction system S methylase family.</text>
</comment>
<evidence type="ECO:0000256" key="1">
    <source>
        <dbReference type="ARBA" id="ARBA00010923"/>
    </source>
</evidence>
<evidence type="ECO:0000313" key="7">
    <source>
        <dbReference type="Proteomes" id="UP000390763"/>
    </source>
</evidence>
<dbReference type="AlphaFoldDB" id="A0AB35ZCQ4"/>
<keyword evidence="6" id="KW-0255">Endonuclease</keyword>
<gene>
    <name evidence="6" type="ORF">F7D62_03945</name>
</gene>
<sequence length="417" mass="46893">MQDAGEGRGFGEGYGEEFGEGKGGDGMRKGWEYKKLGEVATFINGDRGKNYPSAKDFVESGVPFINAGHLNNGIISYDKMNYITINKYNSLGSGKIIKNDILFCLRGSLGKYAIVAEDSMGAIASSLVIIRPFQNADNRFIAHFLSSAKIKEYIAKNNNGSSQPNLSAKSVASFIIPLPTLSTQLAIVSELDKINELIRLKKEQLKDFDNLAQSLFYEMFGDPVENEKGWEVKKLKDISREIGDGLHGTPEYSEVDTGCYFINGNNLENGTIVIKENTKMVSEKTKTKHYIEMDDFTILVSINGTLGKVAFYNGENVILGKSACYIKLEAYNDKKYIFELLKSDYFKRCAENECTGTTIRNVSLKSMRNFRCPLPPLPLQRLFAQRIEQIEREKSEVQKSIQDLETLLASRMQYWFE</sequence>
<dbReference type="GO" id="GO:0009307">
    <property type="term" value="P:DNA restriction-modification system"/>
    <property type="evidence" value="ECO:0007669"/>
    <property type="project" value="UniProtKB-KW"/>
</dbReference>
<comment type="caution">
    <text evidence="6">The sequence shown here is derived from an EMBL/GenBank/DDBJ whole genome shotgun (WGS) entry which is preliminary data.</text>
</comment>
<evidence type="ECO:0000259" key="5">
    <source>
        <dbReference type="Pfam" id="PF01420"/>
    </source>
</evidence>
<dbReference type="InterPro" id="IPR052021">
    <property type="entry name" value="Type-I_RS_S_subunit"/>
</dbReference>
<dbReference type="SUPFAM" id="SSF116734">
    <property type="entry name" value="DNA methylase specificity domain"/>
    <property type="match status" value="2"/>
</dbReference>
<evidence type="ECO:0000256" key="2">
    <source>
        <dbReference type="ARBA" id="ARBA00022747"/>
    </source>
</evidence>
<dbReference type="GO" id="GO:0004519">
    <property type="term" value="F:endonuclease activity"/>
    <property type="evidence" value="ECO:0007669"/>
    <property type="project" value="UniProtKB-KW"/>
</dbReference>
<dbReference type="GO" id="GO:0003677">
    <property type="term" value="F:DNA binding"/>
    <property type="evidence" value="ECO:0007669"/>
    <property type="project" value="UniProtKB-KW"/>
</dbReference>
<feature type="domain" description="Type I restriction modification DNA specificity" evidence="5">
    <location>
        <begin position="228"/>
        <end position="401"/>
    </location>
</feature>
<dbReference type="Gene3D" id="3.90.220.20">
    <property type="entry name" value="DNA methylase specificity domains"/>
    <property type="match status" value="2"/>
</dbReference>
<protein>
    <submittedName>
        <fullName evidence="6">Restriction endonuclease subunit S</fullName>
    </submittedName>
</protein>
<dbReference type="InterPro" id="IPR000055">
    <property type="entry name" value="Restrct_endonuc_typeI_TRD"/>
</dbReference>
<dbReference type="Proteomes" id="UP000390763">
    <property type="component" value="Unassembled WGS sequence"/>
</dbReference>
<keyword evidence="6" id="KW-0540">Nuclease</keyword>
<dbReference type="RefSeq" id="WP_153088875.1">
    <property type="nucleotide sequence ID" value="NZ_VZAO01000051.1"/>
</dbReference>
<proteinExistence type="inferred from homology"/>
<accession>A0AB35ZCQ4</accession>
<dbReference type="EMBL" id="VZBT01000037">
    <property type="protein sequence ID" value="MQO03276.1"/>
    <property type="molecule type" value="Genomic_DNA"/>
</dbReference>
<feature type="region of interest" description="Disordered" evidence="4">
    <location>
        <begin position="1"/>
        <end position="24"/>
    </location>
</feature>
<feature type="domain" description="Type I restriction modification DNA specificity" evidence="5">
    <location>
        <begin position="29"/>
        <end position="205"/>
    </location>
</feature>
<keyword evidence="3" id="KW-0238">DNA-binding</keyword>
<name>A0AB35ZCQ4_9BACT</name>
<dbReference type="InterPro" id="IPR044946">
    <property type="entry name" value="Restrct_endonuc_typeI_TRD_sf"/>
</dbReference>
<dbReference type="PANTHER" id="PTHR30408:SF12">
    <property type="entry name" value="TYPE I RESTRICTION ENZYME MJAVIII SPECIFICITY SUBUNIT"/>
    <property type="match status" value="1"/>
</dbReference>
<reference evidence="7" key="1">
    <citation type="submission" date="2019-09" db="EMBL/GenBank/DDBJ databases">
        <title>Distinct polysaccharide growth profiles of human intestinal Prevotella copri isolates.</title>
        <authorList>
            <person name="Fehlner-Peach H."/>
            <person name="Magnabosco C."/>
            <person name="Raghavan V."/>
            <person name="Scher J.U."/>
            <person name="Tett A."/>
            <person name="Cox L.M."/>
            <person name="Gottsegen C."/>
            <person name="Watters A."/>
            <person name="Wiltshire- Gordon J.D."/>
            <person name="Segata N."/>
            <person name="Bonneau R."/>
            <person name="Littman D.R."/>
        </authorList>
    </citation>
    <scope>NUCLEOTIDE SEQUENCE [LARGE SCALE GENOMIC DNA]</scope>
    <source>
        <strain evidence="7">iAK279</strain>
    </source>
</reference>
<keyword evidence="2" id="KW-0680">Restriction system</keyword>
<dbReference type="PANTHER" id="PTHR30408">
    <property type="entry name" value="TYPE-1 RESTRICTION ENZYME ECOKI SPECIFICITY PROTEIN"/>
    <property type="match status" value="1"/>
</dbReference>
<dbReference type="Pfam" id="PF01420">
    <property type="entry name" value="Methylase_S"/>
    <property type="match status" value="2"/>
</dbReference>